<protein>
    <submittedName>
        <fullName evidence="1">Uncharacterized protein</fullName>
    </submittedName>
</protein>
<dbReference type="Proteomes" id="UP001150581">
    <property type="component" value="Unassembled WGS sequence"/>
</dbReference>
<name>A0ACC1IA45_9FUNG</name>
<organism evidence="1 2">
    <name type="scientific">Kickxella alabastrina</name>
    <dbReference type="NCBI Taxonomy" id="61397"/>
    <lineage>
        <taxon>Eukaryota</taxon>
        <taxon>Fungi</taxon>
        <taxon>Fungi incertae sedis</taxon>
        <taxon>Zoopagomycota</taxon>
        <taxon>Kickxellomycotina</taxon>
        <taxon>Kickxellomycetes</taxon>
        <taxon>Kickxellales</taxon>
        <taxon>Kickxellaceae</taxon>
        <taxon>Kickxella</taxon>
    </lineage>
</organism>
<dbReference type="EMBL" id="JANBPG010001254">
    <property type="protein sequence ID" value="KAJ1890906.1"/>
    <property type="molecule type" value="Genomic_DNA"/>
</dbReference>
<evidence type="ECO:0000313" key="2">
    <source>
        <dbReference type="Proteomes" id="UP001150581"/>
    </source>
</evidence>
<sequence length="355" mass="39221">MVQYISSFFSSSSTVSNAAHAHQQDARDAMGAPPVYVNPDANRPITLAIKQAQVDYKKAKADHKSMQAIIADELVAINSERQAEIERVEAEYAEKADALQLEEHECARQLGEAKSRLLELQRNALTLVEDAFGDLLEIGVLDYRVLPGGDVAQEAVNEPLQAHAAGLLPSGEEADPAVCPQDERCVPAAAAAAEAVAQVGPQSLSSAELARAHNVFGCYNAKWAVFDQKTLILVEARCKPTQARINFNHVKAELTRILPAKINIHHLSKVSKKKIELLVDVMDQPEICWRLFQEGWAVDDVKDPENIFANCCNTKTKKLSELKLRYKKESNSVSNIGVSAYYLYCIKQLQKHFNS</sequence>
<comment type="caution">
    <text evidence="1">The sequence shown here is derived from an EMBL/GenBank/DDBJ whole genome shotgun (WGS) entry which is preliminary data.</text>
</comment>
<keyword evidence="2" id="KW-1185">Reference proteome</keyword>
<gene>
    <name evidence="1" type="ORF">LPJ66_007216</name>
</gene>
<reference evidence="1" key="1">
    <citation type="submission" date="2022-07" db="EMBL/GenBank/DDBJ databases">
        <title>Phylogenomic reconstructions and comparative analyses of Kickxellomycotina fungi.</title>
        <authorList>
            <person name="Reynolds N.K."/>
            <person name="Stajich J.E."/>
            <person name="Barry K."/>
            <person name="Grigoriev I.V."/>
            <person name="Crous P."/>
            <person name="Smith M.E."/>
        </authorList>
    </citation>
    <scope>NUCLEOTIDE SEQUENCE</scope>
    <source>
        <strain evidence="1">Benny 63K</strain>
    </source>
</reference>
<proteinExistence type="predicted"/>
<evidence type="ECO:0000313" key="1">
    <source>
        <dbReference type="EMBL" id="KAJ1890906.1"/>
    </source>
</evidence>
<accession>A0ACC1IA45</accession>